<feature type="coiled-coil region" evidence="1">
    <location>
        <begin position="154"/>
        <end position="181"/>
    </location>
</feature>
<protein>
    <recommendedName>
        <fullName evidence="5">DUF2799 domain-containing protein</fullName>
    </recommendedName>
</protein>
<keyword evidence="2" id="KW-0732">Signal</keyword>
<dbReference type="STRING" id="1117647.M5M_14520"/>
<dbReference type="EMBL" id="CP003746">
    <property type="protein sequence ID" value="AFV00041.1"/>
    <property type="molecule type" value="Genomic_DNA"/>
</dbReference>
<dbReference type="AlphaFoldDB" id="K4KP76"/>
<dbReference type="InterPro" id="IPR021242">
    <property type="entry name" value="DUF2799"/>
</dbReference>
<keyword evidence="1" id="KW-0175">Coiled coil</keyword>
<name>K4KP76_SIMAS</name>
<dbReference type="RefSeq" id="WP_015048193.1">
    <property type="nucleotide sequence ID" value="NC_018868.3"/>
</dbReference>
<keyword evidence="4" id="KW-1185">Reference proteome</keyword>
<dbReference type="OrthoDB" id="5917215at2"/>
<evidence type="ECO:0000256" key="2">
    <source>
        <dbReference type="SAM" id="SignalP"/>
    </source>
</evidence>
<dbReference type="HOGENOM" id="CLU_097525_0_0_6"/>
<dbReference type="Proteomes" id="UP000000466">
    <property type="component" value="Chromosome"/>
</dbReference>
<dbReference type="Pfam" id="PF10973">
    <property type="entry name" value="DUF2799"/>
    <property type="match status" value="1"/>
</dbReference>
<accession>K4KP76</accession>
<evidence type="ECO:0000313" key="4">
    <source>
        <dbReference type="Proteomes" id="UP000000466"/>
    </source>
</evidence>
<dbReference type="KEGG" id="saga:M5M_14520"/>
<organism evidence="3 4">
    <name type="scientific">Simiduia agarivorans (strain DSM 21679 / JCM 13881 / BCRC 17597 / SA1)</name>
    <dbReference type="NCBI Taxonomy" id="1117647"/>
    <lineage>
        <taxon>Bacteria</taxon>
        <taxon>Pseudomonadati</taxon>
        <taxon>Pseudomonadota</taxon>
        <taxon>Gammaproteobacteria</taxon>
        <taxon>Cellvibrionales</taxon>
        <taxon>Cellvibrionaceae</taxon>
        <taxon>Simiduia</taxon>
    </lineage>
</organism>
<gene>
    <name evidence="3" type="ordered locus">M5M_14520</name>
</gene>
<sequence length="240" mass="26697">MKKIIYCLLAVMALLAGGCATMNKQECEVADWYAIGYQHGVHGQGTGKYKEYASDCADHNIKADFTAFKRGHRAGLDEYCSYDTGRNLGQNGSSYNTQCESGRYPEFERGYHLGLEDYCNYDNGLISGENGYSLNRACNAYPSFGAGHEAGYARYEIRRSIASLEQELSDIESQISAEQALIADSEALIISKDATVDERTQALIDIKLHREEISKLRKARHRVEASLSDLHMQLDGPGLR</sequence>
<evidence type="ECO:0008006" key="5">
    <source>
        <dbReference type="Google" id="ProtNLM"/>
    </source>
</evidence>
<reference evidence="3 4" key="1">
    <citation type="journal article" date="2013" name="Genome Announc.">
        <title>Complete genome sequence of Simiduia agarivorans SA1(T), a marine bacterium able to degrade a variety of polysaccharides.</title>
        <authorList>
            <person name="Lin S.Y."/>
            <person name="Shieh W.Y."/>
            <person name="Chen J.S."/>
            <person name="Tang S.L."/>
        </authorList>
    </citation>
    <scope>NUCLEOTIDE SEQUENCE [LARGE SCALE GENOMIC DNA]</scope>
    <source>
        <strain evidence="4">DSM 21679 / JCM 13881 / BCRC 17597 / SA1</strain>
    </source>
</reference>
<dbReference type="PROSITE" id="PS51257">
    <property type="entry name" value="PROKAR_LIPOPROTEIN"/>
    <property type="match status" value="1"/>
</dbReference>
<proteinExistence type="predicted"/>
<evidence type="ECO:0000256" key="1">
    <source>
        <dbReference type="SAM" id="Coils"/>
    </source>
</evidence>
<feature type="chain" id="PRO_5003880035" description="DUF2799 domain-containing protein" evidence="2">
    <location>
        <begin position="23"/>
        <end position="240"/>
    </location>
</feature>
<feature type="signal peptide" evidence="2">
    <location>
        <begin position="1"/>
        <end position="22"/>
    </location>
</feature>
<evidence type="ECO:0000313" key="3">
    <source>
        <dbReference type="EMBL" id="AFV00041.1"/>
    </source>
</evidence>